<evidence type="ECO:0008006" key="3">
    <source>
        <dbReference type="Google" id="ProtNLM"/>
    </source>
</evidence>
<sequence>MISNKVGYCNGRYLDLVLSSLSTGTVTVCAAAAPLVPVDAHHPPLKIAVTLTSHRPTDACPRDANVLTSPAQPTGWNFYKADFPSLYSSIAAVDWSILYDLDLEESLTCFYDILT</sequence>
<accession>A0A5E4R2F2</accession>
<evidence type="ECO:0000313" key="2">
    <source>
        <dbReference type="Proteomes" id="UP000324832"/>
    </source>
</evidence>
<proteinExistence type="predicted"/>
<protein>
    <recommendedName>
        <fullName evidence="3">Endonuclease/exonuclease/phosphatase domain-containing protein</fullName>
    </recommendedName>
</protein>
<evidence type="ECO:0000313" key="1">
    <source>
        <dbReference type="EMBL" id="VVD04181.1"/>
    </source>
</evidence>
<dbReference type="EMBL" id="FZQP02006837">
    <property type="protein sequence ID" value="VVD04181.1"/>
    <property type="molecule type" value="Genomic_DNA"/>
</dbReference>
<keyword evidence="2" id="KW-1185">Reference proteome</keyword>
<gene>
    <name evidence="1" type="ORF">LSINAPIS_LOCUS13997</name>
</gene>
<reference evidence="1 2" key="1">
    <citation type="submission" date="2017-07" db="EMBL/GenBank/DDBJ databases">
        <authorList>
            <person name="Talla V."/>
            <person name="Backstrom N."/>
        </authorList>
    </citation>
    <scope>NUCLEOTIDE SEQUENCE [LARGE SCALE GENOMIC DNA]</scope>
</reference>
<dbReference type="AlphaFoldDB" id="A0A5E4R2F2"/>
<organism evidence="1 2">
    <name type="scientific">Leptidea sinapis</name>
    <dbReference type="NCBI Taxonomy" id="189913"/>
    <lineage>
        <taxon>Eukaryota</taxon>
        <taxon>Metazoa</taxon>
        <taxon>Ecdysozoa</taxon>
        <taxon>Arthropoda</taxon>
        <taxon>Hexapoda</taxon>
        <taxon>Insecta</taxon>
        <taxon>Pterygota</taxon>
        <taxon>Neoptera</taxon>
        <taxon>Endopterygota</taxon>
        <taxon>Lepidoptera</taxon>
        <taxon>Glossata</taxon>
        <taxon>Ditrysia</taxon>
        <taxon>Papilionoidea</taxon>
        <taxon>Pieridae</taxon>
        <taxon>Dismorphiinae</taxon>
        <taxon>Leptidea</taxon>
    </lineage>
</organism>
<name>A0A5E4R2F2_9NEOP</name>
<dbReference type="Proteomes" id="UP000324832">
    <property type="component" value="Unassembled WGS sequence"/>
</dbReference>